<evidence type="ECO:0000313" key="2">
    <source>
        <dbReference type="Proteomes" id="UP001597492"/>
    </source>
</evidence>
<comment type="caution">
    <text evidence="1">The sequence shown here is derived from an EMBL/GenBank/DDBJ whole genome shotgun (WGS) entry which is preliminary data.</text>
</comment>
<keyword evidence="2" id="KW-1185">Reference proteome</keyword>
<evidence type="ECO:0000313" key="1">
    <source>
        <dbReference type="EMBL" id="MFD2757110.1"/>
    </source>
</evidence>
<protein>
    <recommendedName>
        <fullName evidence="3">Phage tail protein</fullName>
    </recommendedName>
</protein>
<accession>A0ABW5UUK5</accession>
<dbReference type="EMBL" id="JBHUNE010000001">
    <property type="protein sequence ID" value="MFD2757110.1"/>
    <property type="molecule type" value="Genomic_DNA"/>
</dbReference>
<proteinExistence type="predicted"/>
<dbReference type="Proteomes" id="UP001597492">
    <property type="component" value="Unassembled WGS sequence"/>
</dbReference>
<dbReference type="Gene3D" id="2.40.30.200">
    <property type="match status" value="1"/>
</dbReference>
<name>A0ABW5UUK5_9MICO</name>
<dbReference type="RefSeq" id="WP_154651536.1">
    <property type="nucleotide sequence ID" value="NZ_JBHUNE010000001.1"/>
</dbReference>
<sequence>MSFIYGGVSTASLPGVDAGLVDWRSLTGLSVESIQTPGTHGRIVAESTRSAAQFVFDVEVEGATIEEALQRANQFAAFIDPDRGPKSLDPHGVGDWAYPEAVTAGDIEWQGHGTFVKAEVVFEADPFARPAADESWQRSSAGTLAFTRTKGNARSFPTIELKGTLSASQTVTLTLGGYSCTITGPLTSAQTMRLDFESFEFARWSGASKVASLVTKMSSLDRLELWPDTAYSLVVATTGSLTNVTVKPNSRTL</sequence>
<organism evidence="1 2">
    <name type="scientific">Gulosibacter faecalis</name>
    <dbReference type="NCBI Taxonomy" id="272240"/>
    <lineage>
        <taxon>Bacteria</taxon>
        <taxon>Bacillati</taxon>
        <taxon>Actinomycetota</taxon>
        <taxon>Actinomycetes</taxon>
        <taxon>Micrococcales</taxon>
        <taxon>Microbacteriaceae</taxon>
        <taxon>Gulosibacter</taxon>
    </lineage>
</organism>
<evidence type="ECO:0008006" key="3">
    <source>
        <dbReference type="Google" id="ProtNLM"/>
    </source>
</evidence>
<reference evidence="2" key="1">
    <citation type="journal article" date="2019" name="Int. J. Syst. Evol. Microbiol.">
        <title>The Global Catalogue of Microorganisms (GCM) 10K type strain sequencing project: providing services to taxonomists for standard genome sequencing and annotation.</title>
        <authorList>
            <consortium name="The Broad Institute Genomics Platform"/>
            <consortium name="The Broad Institute Genome Sequencing Center for Infectious Disease"/>
            <person name="Wu L."/>
            <person name="Ma J."/>
        </authorList>
    </citation>
    <scope>NUCLEOTIDE SEQUENCE [LARGE SCALE GENOMIC DNA]</scope>
    <source>
        <strain evidence="2">TISTR 1514</strain>
    </source>
</reference>
<gene>
    <name evidence="1" type="ORF">ACFSW7_01810</name>
</gene>